<evidence type="ECO:0000313" key="1">
    <source>
        <dbReference type="EMBL" id="JAA80126.1"/>
    </source>
</evidence>
<protein>
    <submittedName>
        <fullName evidence="1">Uncharacterized protein</fullName>
    </submittedName>
</protein>
<accession>S4NMZ9</accession>
<dbReference type="EMBL" id="GAIX01012434">
    <property type="protein sequence ID" value="JAA80126.1"/>
    <property type="molecule type" value="Transcribed_RNA"/>
</dbReference>
<name>S4NMZ9_9NEOP</name>
<organism evidence="1">
    <name type="scientific">Pararge aegeria</name>
    <name type="common">speckled wood butterfly</name>
    <dbReference type="NCBI Taxonomy" id="116150"/>
    <lineage>
        <taxon>Eukaryota</taxon>
        <taxon>Metazoa</taxon>
        <taxon>Ecdysozoa</taxon>
        <taxon>Arthropoda</taxon>
        <taxon>Hexapoda</taxon>
        <taxon>Insecta</taxon>
        <taxon>Pterygota</taxon>
        <taxon>Neoptera</taxon>
        <taxon>Endopterygota</taxon>
        <taxon>Lepidoptera</taxon>
        <taxon>Glossata</taxon>
        <taxon>Ditrysia</taxon>
        <taxon>Papilionoidea</taxon>
        <taxon>Nymphalidae</taxon>
        <taxon>Satyrinae</taxon>
        <taxon>Satyrini</taxon>
        <taxon>Parargina</taxon>
        <taxon>Pararge</taxon>
    </lineage>
</organism>
<reference evidence="1" key="1">
    <citation type="journal article" date="2013" name="BMC Genomics">
        <title>Unscrambling butterfly oogenesis.</title>
        <authorList>
            <person name="Carter J.M."/>
            <person name="Baker S.C."/>
            <person name="Pink R."/>
            <person name="Carter D.R."/>
            <person name="Collins A."/>
            <person name="Tomlin J."/>
            <person name="Gibbs M."/>
            <person name="Breuker C.J."/>
        </authorList>
    </citation>
    <scope>NUCLEOTIDE SEQUENCE</scope>
    <source>
        <tissue evidence="1">Ovary</tissue>
    </source>
</reference>
<reference evidence="1" key="2">
    <citation type="submission" date="2013-05" db="EMBL/GenBank/DDBJ databases">
        <authorList>
            <person name="Carter J.-M."/>
            <person name="Baker S.C."/>
            <person name="Pink R."/>
            <person name="Carter D.R.F."/>
            <person name="Collins A."/>
            <person name="Tomlin J."/>
            <person name="Gibbs M."/>
            <person name="Breuker C.J."/>
        </authorList>
    </citation>
    <scope>NUCLEOTIDE SEQUENCE</scope>
    <source>
        <tissue evidence="1">Ovary</tissue>
    </source>
</reference>
<sequence length="86" mass="9781">MRLSNELVACIQCTIEMQMTSLPYVALSSAFDSGNHIFLKMNFLIRGENCASILTQMILLIRTLLQLILQTVFRTGVKFAEFHDIL</sequence>
<dbReference type="AlphaFoldDB" id="S4NMZ9"/>
<proteinExistence type="predicted"/>